<keyword evidence="1" id="KW-0472">Membrane</keyword>
<proteinExistence type="predicted"/>
<dbReference type="RefSeq" id="WP_100787717.1">
    <property type="nucleotide sequence ID" value="NZ_NPDU01000078.1"/>
</dbReference>
<keyword evidence="1" id="KW-1133">Transmembrane helix</keyword>
<feature type="transmembrane region" description="Helical" evidence="1">
    <location>
        <begin position="40"/>
        <end position="63"/>
    </location>
</feature>
<feature type="transmembrane region" description="Helical" evidence="1">
    <location>
        <begin position="98"/>
        <end position="115"/>
    </location>
</feature>
<evidence type="ECO:0000313" key="2">
    <source>
        <dbReference type="EMBL" id="PJZ51263.1"/>
    </source>
</evidence>
<sequence length="240" mass="27635">MDNLQIIKNTLLEILKNIHFWGVIGSFFLQSIIFQNKSTLLSLGILSLLVLLVSLFLAVYPLYGLFKLFHKLTSSSIQGIETSFQSFLSLLIKFHGKYFLTVSPLIVGLLIGFNNKFFTIQDFNKPHFVIFSTSSQVLYLLFLLIAIGSRDQKNLFKKFVLFFKQPNLRLLCALFFLSNFAQKIFWVLIKESTDFLHPSVAYGIYGLLILFNIILFITLTKNWEASYFGSLKEREILKSA</sequence>
<dbReference type="Proteomes" id="UP000232188">
    <property type="component" value="Unassembled WGS sequence"/>
</dbReference>
<gene>
    <name evidence="3" type="ORF">CH376_20220</name>
    <name evidence="2" type="ORF">CH380_20935</name>
</gene>
<evidence type="ECO:0000256" key="1">
    <source>
        <dbReference type="SAM" id="Phobius"/>
    </source>
</evidence>
<feature type="transmembrane region" description="Helical" evidence="1">
    <location>
        <begin position="168"/>
        <end position="188"/>
    </location>
</feature>
<dbReference type="Proteomes" id="UP000232149">
    <property type="component" value="Unassembled WGS sequence"/>
</dbReference>
<dbReference type="EMBL" id="NPDV01000030">
    <property type="protein sequence ID" value="PJZ51263.1"/>
    <property type="molecule type" value="Genomic_DNA"/>
</dbReference>
<comment type="caution">
    <text evidence="2">The sequence shown here is derived from an EMBL/GenBank/DDBJ whole genome shotgun (WGS) entry which is preliminary data.</text>
</comment>
<accession>A0A2M9YI96</accession>
<keyword evidence="1" id="KW-0812">Transmembrane</keyword>
<evidence type="ECO:0000313" key="5">
    <source>
        <dbReference type="Proteomes" id="UP000232188"/>
    </source>
</evidence>
<feature type="transmembrane region" description="Helical" evidence="1">
    <location>
        <begin position="200"/>
        <end position="219"/>
    </location>
</feature>
<evidence type="ECO:0000313" key="4">
    <source>
        <dbReference type="Proteomes" id="UP000232149"/>
    </source>
</evidence>
<organism evidence="2 5">
    <name type="scientific">Leptospira adleri</name>
    <dbReference type="NCBI Taxonomy" id="2023186"/>
    <lineage>
        <taxon>Bacteria</taxon>
        <taxon>Pseudomonadati</taxon>
        <taxon>Spirochaetota</taxon>
        <taxon>Spirochaetia</taxon>
        <taxon>Leptospirales</taxon>
        <taxon>Leptospiraceae</taxon>
        <taxon>Leptospira</taxon>
    </lineage>
</organism>
<protein>
    <submittedName>
        <fullName evidence="2">Uncharacterized protein</fullName>
    </submittedName>
</protein>
<dbReference type="EMBL" id="NPDU01000078">
    <property type="protein sequence ID" value="PJZ60111.1"/>
    <property type="molecule type" value="Genomic_DNA"/>
</dbReference>
<feature type="transmembrane region" description="Helical" evidence="1">
    <location>
        <begin position="18"/>
        <end position="34"/>
    </location>
</feature>
<evidence type="ECO:0000313" key="3">
    <source>
        <dbReference type="EMBL" id="PJZ60111.1"/>
    </source>
</evidence>
<reference evidence="4 5" key="1">
    <citation type="submission" date="2017-07" db="EMBL/GenBank/DDBJ databases">
        <title>Leptospira spp. isolated from tropical soils.</title>
        <authorList>
            <person name="Thibeaux R."/>
            <person name="Iraola G."/>
            <person name="Ferres I."/>
            <person name="Bierque E."/>
            <person name="Girault D."/>
            <person name="Soupe-Gilbert M.-E."/>
            <person name="Picardeau M."/>
            <person name="Goarant C."/>
        </authorList>
    </citation>
    <scope>NUCLEOTIDE SEQUENCE [LARGE SCALE GENOMIC DNA]</scope>
    <source>
        <strain evidence="2 5">FH2-B-C1</strain>
        <strain evidence="3 4">FH2-B-D1</strain>
    </source>
</reference>
<feature type="transmembrane region" description="Helical" evidence="1">
    <location>
        <begin position="127"/>
        <end position="147"/>
    </location>
</feature>
<name>A0A2M9YI96_9LEPT</name>
<keyword evidence="4" id="KW-1185">Reference proteome</keyword>
<dbReference type="AlphaFoldDB" id="A0A2M9YI96"/>